<dbReference type="AlphaFoldDB" id="A0AAW0ZN05"/>
<sequence>MRGKPIPFIVIKDKCREDHRAFVSGVKPPSDGARKRSWFSNQCAEPSFLRIPSRYESKGTGKEDQGKRERRFHEIAWVILFPCHSTPPGIITRRHVAPPARISPPFLA</sequence>
<gene>
    <name evidence="1" type="ORF">QLX08_007849</name>
</gene>
<comment type="caution">
    <text evidence="1">The sequence shown here is derived from an EMBL/GenBank/DDBJ whole genome shotgun (WGS) entry which is preliminary data.</text>
</comment>
<evidence type="ECO:0000313" key="1">
    <source>
        <dbReference type="EMBL" id="KAK9299020.1"/>
    </source>
</evidence>
<dbReference type="Proteomes" id="UP001432146">
    <property type="component" value="Unassembled WGS sequence"/>
</dbReference>
<keyword evidence="2" id="KW-1185">Reference proteome</keyword>
<proteinExistence type="predicted"/>
<reference evidence="1 2" key="1">
    <citation type="submission" date="2024-05" db="EMBL/GenBank/DDBJ databases">
        <title>The nuclear and mitochondrial genome assemblies of Tetragonisca angustula (Apidae: Meliponini), a tiny yet remarkable pollinator in the Neotropics.</title>
        <authorList>
            <person name="Ferrari R."/>
            <person name="Ricardo P.C."/>
            <person name="Dias F.C."/>
            <person name="Araujo N.S."/>
            <person name="Soares D.O."/>
            <person name="Zhou Q.-S."/>
            <person name="Zhu C.-D."/>
            <person name="Coutinho L."/>
            <person name="Airas M.C."/>
            <person name="Batista T.M."/>
        </authorList>
    </citation>
    <scope>NUCLEOTIDE SEQUENCE [LARGE SCALE GENOMIC DNA]</scope>
    <source>
        <strain evidence="1">ASF017062</strain>
        <tissue evidence="1">Abdomen</tissue>
    </source>
</reference>
<evidence type="ECO:0000313" key="2">
    <source>
        <dbReference type="Proteomes" id="UP001432146"/>
    </source>
</evidence>
<name>A0AAW0ZN05_9HYME</name>
<dbReference type="EMBL" id="JAWNGG020000158">
    <property type="protein sequence ID" value="KAK9299020.1"/>
    <property type="molecule type" value="Genomic_DNA"/>
</dbReference>
<protein>
    <submittedName>
        <fullName evidence="1">Uncharacterized protein</fullName>
    </submittedName>
</protein>
<accession>A0AAW0ZN05</accession>
<organism evidence="1 2">
    <name type="scientific">Tetragonisca angustula</name>
    <dbReference type="NCBI Taxonomy" id="166442"/>
    <lineage>
        <taxon>Eukaryota</taxon>
        <taxon>Metazoa</taxon>
        <taxon>Ecdysozoa</taxon>
        <taxon>Arthropoda</taxon>
        <taxon>Hexapoda</taxon>
        <taxon>Insecta</taxon>
        <taxon>Pterygota</taxon>
        <taxon>Neoptera</taxon>
        <taxon>Endopterygota</taxon>
        <taxon>Hymenoptera</taxon>
        <taxon>Apocrita</taxon>
        <taxon>Aculeata</taxon>
        <taxon>Apoidea</taxon>
        <taxon>Anthophila</taxon>
        <taxon>Apidae</taxon>
        <taxon>Tetragonisca</taxon>
    </lineage>
</organism>